<organism evidence="1 2">
    <name type="scientific">Reyranella humidisoli</name>
    <dbReference type="NCBI Taxonomy" id="2849149"/>
    <lineage>
        <taxon>Bacteria</taxon>
        <taxon>Pseudomonadati</taxon>
        <taxon>Pseudomonadota</taxon>
        <taxon>Alphaproteobacteria</taxon>
        <taxon>Hyphomicrobiales</taxon>
        <taxon>Reyranellaceae</taxon>
        <taxon>Reyranella</taxon>
    </lineage>
</organism>
<keyword evidence="2" id="KW-1185">Reference proteome</keyword>
<protein>
    <submittedName>
        <fullName evidence="1">Uncharacterized protein</fullName>
    </submittedName>
</protein>
<gene>
    <name evidence="1" type="ORF">KQ910_22390</name>
</gene>
<evidence type="ECO:0000313" key="1">
    <source>
        <dbReference type="EMBL" id="MBU8876539.1"/>
    </source>
</evidence>
<dbReference type="RefSeq" id="WP_216965402.1">
    <property type="nucleotide sequence ID" value="NZ_JAHOPB010000002.1"/>
</dbReference>
<name>A0ABS6IPJ6_9HYPH</name>
<dbReference type="EMBL" id="JAHOPB010000002">
    <property type="protein sequence ID" value="MBU8876539.1"/>
    <property type="molecule type" value="Genomic_DNA"/>
</dbReference>
<sequence length="215" mass="23181">MGDRFDRLAARHANVEVLLRRPGIGHNNGPTFDMSWGAWVWRRAAAKAWKTPSPEVAKMRVRRAERLGITYKELTASLMNTGANLGAAVMPLSLAARVRRGPNREIIVEARNSVAALVAKFGGRLFLLGDIDAVPGLTDDERAQFLSTVNRAFDGKVEAIGWGHDGKAIRAMLKANAVPHQEAFLVGAGVGHQVLGEAAGLPFTKDIDTWLAPAG</sequence>
<evidence type="ECO:0000313" key="2">
    <source>
        <dbReference type="Proteomes" id="UP000727907"/>
    </source>
</evidence>
<reference evidence="1 2" key="1">
    <citation type="submission" date="2021-06" db="EMBL/GenBank/DDBJ databases">
        <authorList>
            <person name="Lee D.H."/>
        </authorList>
    </citation>
    <scope>NUCLEOTIDE SEQUENCE [LARGE SCALE GENOMIC DNA]</scope>
    <source>
        <strain evidence="1 2">MMS21-HV4-11</strain>
    </source>
</reference>
<comment type="caution">
    <text evidence="1">The sequence shown here is derived from an EMBL/GenBank/DDBJ whole genome shotgun (WGS) entry which is preliminary data.</text>
</comment>
<proteinExistence type="predicted"/>
<dbReference type="Proteomes" id="UP000727907">
    <property type="component" value="Unassembled WGS sequence"/>
</dbReference>
<accession>A0ABS6IPJ6</accession>